<evidence type="ECO:0000313" key="3">
    <source>
        <dbReference type="Proteomes" id="UP000247973"/>
    </source>
</evidence>
<accession>A0A2V3PRQ5</accession>
<dbReference type="Proteomes" id="UP000247973">
    <property type="component" value="Unassembled WGS sequence"/>
</dbReference>
<evidence type="ECO:0000256" key="1">
    <source>
        <dbReference type="SAM" id="MobiDB-lite"/>
    </source>
</evidence>
<dbReference type="InterPro" id="IPR021823">
    <property type="entry name" value="DUF3408"/>
</dbReference>
<dbReference type="Pfam" id="PF11888">
    <property type="entry name" value="DUF3408"/>
    <property type="match status" value="1"/>
</dbReference>
<keyword evidence="3" id="KW-1185">Reference proteome</keyword>
<dbReference type="AlphaFoldDB" id="A0A2V3PRQ5"/>
<dbReference type="EMBL" id="QICL01000028">
    <property type="protein sequence ID" value="PXV60933.1"/>
    <property type="molecule type" value="Genomic_DNA"/>
</dbReference>
<gene>
    <name evidence="2" type="ORF">CLV62_12820</name>
</gene>
<feature type="compositionally biased region" description="Polar residues" evidence="1">
    <location>
        <begin position="25"/>
        <end position="39"/>
    </location>
</feature>
<reference evidence="2 3" key="1">
    <citation type="submission" date="2018-03" db="EMBL/GenBank/DDBJ databases">
        <title>Genomic Encyclopedia of Archaeal and Bacterial Type Strains, Phase II (KMG-II): from individual species to whole genera.</title>
        <authorList>
            <person name="Goeker M."/>
        </authorList>
    </citation>
    <scope>NUCLEOTIDE SEQUENCE [LARGE SCALE GENOMIC DNA]</scope>
    <source>
        <strain evidence="2 3">DSM 100214</strain>
    </source>
</reference>
<proteinExistence type="predicted"/>
<sequence length="152" mass="17770">MKENDKTEKKSNVVINANAFITQMPFTGMKTNTEPLPQTDTEEGEMDNNVEAIQSEVNTEPDKMDKQSTKRKKNQNTIDYPTLFLSRYELRSRQGIYIEKETNETIKLIVHNIGDARLTVSGFIENVLKHHFELFKDEINQLYESRFRKPIK</sequence>
<protein>
    <submittedName>
        <fullName evidence="2">Uncharacterized protein DUF3408</fullName>
    </submittedName>
</protein>
<comment type="caution">
    <text evidence="2">The sequence shown here is derived from an EMBL/GenBank/DDBJ whole genome shotgun (WGS) entry which is preliminary data.</text>
</comment>
<organism evidence="2 3">
    <name type="scientific">Dysgonomonas alginatilytica</name>
    <dbReference type="NCBI Taxonomy" id="1605892"/>
    <lineage>
        <taxon>Bacteria</taxon>
        <taxon>Pseudomonadati</taxon>
        <taxon>Bacteroidota</taxon>
        <taxon>Bacteroidia</taxon>
        <taxon>Bacteroidales</taxon>
        <taxon>Dysgonomonadaceae</taxon>
        <taxon>Dysgonomonas</taxon>
    </lineage>
</organism>
<name>A0A2V3PRQ5_9BACT</name>
<evidence type="ECO:0000313" key="2">
    <source>
        <dbReference type="EMBL" id="PXV60933.1"/>
    </source>
</evidence>
<feature type="region of interest" description="Disordered" evidence="1">
    <location>
        <begin position="25"/>
        <end position="75"/>
    </location>
</feature>
<dbReference type="RefSeq" id="WP_170120087.1">
    <property type="nucleotide sequence ID" value="NZ_QICL01000028.1"/>
</dbReference>